<proteinExistence type="predicted"/>
<organism evidence="1 2">
    <name type="scientific">Buchnera aphidicola</name>
    <name type="common">Lipaphis pseudobrassicae</name>
    <dbReference type="NCBI Taxonomy" id="1258543"/>
    <lineage>
        <taxon>Bacteria</taxon>
        <taxon>Pseudomonadati</taxon>
        <taxon>Pseudomonadota</taxon>
        <taxon>Gammaproteobacteria</taxon>
        <taxon>Enterobacterales</taxon>
        <taxon>Erwiniaceae</taxon>
        <taxon>Buchnera</taxon>
    </lineage>
</organism>
<accession>A0A4D6YD49</accession>
<evidence type="ECO:0000313" key="2">
    <source>
        <dbReference type="Proteomes" id="UP000298564"/>
    </source>
</evidence>
<gene>
    <name evidence="1" type="ORF">D9V70_03005</name>
</gene>
<dbReference type="EMBL" id="CP034870">
    <property type="protein sequence ID" value="QCI22465.1"/>
    <property type="molecule type" value="Genomic_DNA"/>
</dbReference>
<dbReference type="AlphaFoldDB" id="A0A4D6YD49"/>
<name>A0A4D6YD49_9GAMM</name>
<sequence length="190" mass="22544">MDKSIQKSYYEDFNLNNNQSWKVSDQLDSLKNIRDTIEHFQKCYQNLKFSNELDKTFMNDSYSSIFIINDNLIFSNDREKMIKDFKKIIPDIDSQQLISIYANKKFLSQSYLQFISEHPEINEYKIRNSRNIYKINSLDNGSIKLVATHLSDLDVKNDNYIKKYKTLGIRATIIIFPNNLPIIKYSHFVN</sequence>
<evidence type="ECO:0000313" key="1">
    <source>
        <dbReference type="EMBL" id="QCI22465.1"/>
    </source>
</evidence>
<reference evidence="1 2" key="2">
    <citation type="submission" date="2019-05" db="EMBL/GenBank/DDBJ databases">
        <title>Genome evolution of the obligate endosymbiont Buchnera aphidicola.</title>
        <authorList>
            <person name="Moran N.A."/>
        </authorList>
    </citation>
    <scope>NUCLEOTIDE SEQUENCE [LARGE SCALE GENOMIC DNA]</scope>
    <source>
        <strain evidence="1 2">Lps</strain>
    </source>
</reference>
<dbReference type="Proteomes" id="UP000298564">
    <property type="component" value="Chromosome"/>
</dbReference>
<dbReference type="OrthoDB" id="6553087at2"/>
<protein>
    <submittedName>
        <fullName evidence="1">Uncharacterized protein</fullName>
    </submittedName>
</protein>
<reference evidence="1 2" key="1">
    <citation type="submission" date="2018-12" db="EMBL/GenBank/DDBJ databases">
        <authorList>
            <person name="Chong R.A."/>
        </authorList>
    </citation>
    <scope>NUCLEOTIDE SEQUENCE [LARGE SCALE GENOMIC DNA]</scope>
    <source>
        <strain evidence="1 2">Lps</strain>
    </source>
</reference>